<dbReference type="PANTHER" id="PTHR12489">
    <property type="entry name" value="LIPOMA HMGIC FUSION PARTNER-LIKE PROTEIN"/>
    <property type="match status" value="1"/>
</dbReference>
<feature type="transmembrane region" description="Helical" evidence="5">
    <location>
        <begin position="87"/>
        <end position="112"/>
    </location>
</feature>
<dbReference type="Proteomes" id="UP000887566">
    <property type="component" value="Unplaced"/>
</dbReference>
<keyword evidence="3 5" id="KW-1133">Transmembrane helix</keyword>
<comment type="subcellular location">
    <subcellularLocation>
        <location evidence="1">Membrane</location>
        <topology evidence="1">Multi-pass membrane protein</topology>
    </subcellularLocation>
</comment>
<evidence type="ECO:0000256" key="5">
    <source>
        <dbReference type="SAM" id="Phobius"/>
    </source>
</evidence>
<evidence type="ECO:0000313" key="7">
    <source>
        <dbReference type="WBParaSite" id="PSAMB.scaffold2size251193.g758.t1"/>
    </source>
</evidence>
<feature type="transmembrane region" description="Helical" evidence="5">
    <location>
        <begin position="172"/>
        <end position="191"/>
    </location>
</feature>
<dbReference type="GO" id="GO:0016020">
    <property type="term" value="C:membrane"/>
    <property type="evidence" value="ECO:0007669"/>
    <property type="project" value="UniProtKB-SubCell"/>
</dbReference>
<dbReference type="PANTHER" id="PTHR12489:SF22">
    <property type="entry name" value="SI:DKEY-35M8.1"/>
    <property type="match status" value="1"/>
</dbReference>
<organism evidence="6 7">
    <name type="scientific">Plectus sambesii</name>
    <dbReference type="NCBI Taxonomy" id="2011161"/>
    <lineage>
        <taxon>Eukaryota</taxon>
        <taxon>Metazoa</taxon>
        <taxon>Ecdysozoa</taxon>
        <taxon>Nematoda</taxon>
        <taxon>Chromadorea</taxon>
        <taxon>Plectida</taxon>
        <taxon>Plectina</taxon>
        <taxon>Plectoidea</taxon>
        <taxon>Plectidae</taxon>
        <taxon>Plectus</taxon>
    </lineage>
</organism>
<dbReference type="InterPro" id="IPR019372">
    <property type="entry name" value="LHFPL"/>
</dbReference>
<evidence type="ECO:0000256" key="1">
    <source>
        <dbReference type="ARBA" id="ARBA00004141"/>
    </source>
</evidence>
<sequence>MRPSAAFQRPIGALWTLLSMLVGVVALFCLAQPDWITVFTTERDQHSSYGLLSYCSHYLFEGHEHHFCRPYADSVAGRRRLLDAPSIAWSVALGLYGMGSCTLFIAGLAAIPTAFASAKVHRRIVRPVGRAQLFAMTLMILAMLLVPCDLTGKQLDCGPAAYYSFGQCEVGWAYALAAMTTLLSIFCPILAQFTTFYPADADGESAYDSEYRLLNERSSTDIVKEFFV</sequence>
<proteinExistence type="predicted"/>
<dbReference type="AlphaFoldDB" id="A0A914W2N3"/>
<dbReference type="Pfam" id="PF10242">
    <property type="entry name" value="L_HMGIC_fpl"/>
    <property type="match status" value="1"/>
</dbReference>
<dbReference type="WBParaSite" id="PSAMB.scaffold2size251193.g758.t1">
    <property type="protein sequence ID" value="PSAMB.scaffold2size251193.g758.t1"/>
    <property type="gene ID" value="PSAMB.scaffold2size251193.g758"/>
</dbReference>
<keyword evidence="2 5" id="KW-0812">Transmembrane</keyword>
<name>A0A914W2N3_9BILA</name>
<evidence type="ECO:0000256" key="3">
    <source>
        <dbReference type="ARBA" id="ARBA00022989"/>
    </source>
</evidence>
<keyword evidence="4 5" id="KW-0472">Membrane</keyword>
<evidence type="ECO:0000256" key="2">
    <source>
        <dbReference type="ARBA" id="ARBA00022692"/>
    </source>
</evidence>
<reference evidence="7" key="1">
    <citation type="submission" date="2022-11" db="UniProtKB">
        <authorList>
            <consortium name="WormBaseParasite"/>
        </authorList>
    </citation>
    <scope>IDENTIFICATION</scope>
</reference>
<feature type="transmembrane region" description="Helical" evidence="5">
    <location>
        <begin position="133"/>
        <end position="152"/>
    </location>
</feature>
<feature type="transmembrane region" description="Helical" evidence="5">
    <location>
        <begin position="12"/>
        <end position="33"/>
    </location>
</feature>
<protein>
    <submittedName>
        <fullName evidence="7">Transmembrane protein 211</fullName>
    </submittedName>
</protein>
<evidence type="ECO:0000256" key="4">
    <source>
        <dbReference type="ARBA" id="ARBA00023136"/>
    </source>
</evidence>
<keyword evidence="6" id="KW-1185">Reference proteome</keyword>
<evidence type="ECO:0000313" key="6">
    <source>
        <dbReference type="Proteomes" id="UP000887566"/>
    </source>
</evidence>
<accession>A0A914W2N3</accession>